<gene>
    <name evidence="2" type="ORF">I4J89_44875</name>
</gene>
<keyword evidence="1" id="KW-1133">Transmembrane helix</keyword>
<feature type="transmembrane region" description="Helical" evidence="1">
    <location>
        <begin position="130"/>
        <end position="153"/>
    </location>
</feature>
<dbReference type="Proteomes" id="UP000598146">
    <property type="component" value="Unassembled WGS sequence"/>
</dbReference>
<comment type="caution">
    <text evidence="2">The sequence shown here is derived from an EMBL/GenBank/DDBJ whole genome shotgun (WGS) entry which is preliminary data.</text>
</comment>
<accession>A0A931CH86</accession>
<keyword evidence="1" id="KW-0472">Membrane</keyword>
<dbReference type="AlphaFoldDB" id="A0A931CH86"/>
<protein>
    <submittedName>
        <fullName evidence="2">Uncharacterized protein</fullName>
    </submittedName>
</protein>
<sequence length="156" mass="16051">MATVAPPHRPVLPGFPPVDTPRASGGSAIAVTLKYAPLAFLLRLYTPVLEVDGQDVPATWGRVVTSVALGPHLVHVHVPYLMPARIGAADTTVVAPPGHTVELEYRAPLLSFMGGALGAPPQRYPGQTAALILLVVAVTLAVCGCLGIILSAVSAP</sequence>
<evidence type="ECO:0000256" key="1">
    <source>
        <dbReference type="SAM" id="Phobius"/>
    </source>
</evidence>
<keyword evidence="3" id="KW-1185">Reference proteome</keyword>
<evidence type="ECO:0000313" key="2">
    <source>
        <dbReference type="EMBL" id="MBG0568579.1"/>
    </source>
</evidence>
<name>A0A931CH86_9ACTN</name>
<keyword evidence="1" id="KW-0812">Transmembrane</keyword>
<reference evidence="2" key="1">
    <citation type="submission" date="2020-11" db="EMBL/GenBank/DDBJ databases">
        <title>Isolation and identification of active actinomycetes.</title>
        <authorList>
            <person name="Sun X."/>
        </authorList>
    </citation>
    <scope>NUCLEOTIDE SEQUENCE</scope>
    <source>
        <strain evidence="2">NEAU-A11</strain>
    </source>
</reference>
<dbReference type="RefSeq" id="WP_196420349.1">
    <property type="nucleotide sequence ID" value="NZ_JADQTO010000040.1"/>
</dbReference>
<organism evidence="2 3">
    <name type="scientific">Actinoplanes aureus</name>
    <dbReference type="NCBI Taxonomy" id="2792083"/>
    <lineage>
        <taxon>Bacteria</taxon>
        <taxon>Bacillati</taxon>
        <taxon>Actinomycetota</taxon>
        <taxon>Actinomycetes</taxon>
        <taxon>Micromonosporales</taxon>
        <taxon>Micromonosporaceae</taxon>
        <taxon>Actinoplanes</taxon>
    </lineage>
</organism>
<evidence type="ECO:0000313" key="3">
    <source>
        <dbReference type="Proteomes" id="UP000598146"/>
    </source>
</evidence>
<dbReference type="EMBL" id="JADQTO010000040">
    <property type="protein sequence ID" value="MBG0568579.1"/>
    <property type="molecule type" value="Genomic_DNA"/>
</dbReference>
<proteinExistence type="predicted"/>